<dbReference type="Pfam" id="PF12708">
    <property type="entry name" value="Pect-lyase_RHGA_epim"/>
    <property type="match status" value="1"/>
</dbReference>
<dbReference type="InterPro" id="IPR024535">
    <property type="entry name" value="RHGA/B-epi-like_pectate_lyase"/>
</dbReference>
<dbReference type="InterPro" id="IPR051801">
    <property type="entry name" value="GH28_Enzymes"/>
</dbReference>
<dbReference type="EMBL" id="JBCPYA010000008">
    <property type="protein sequence ID" value="MEN2472346.1"/>
    <property type="molecule type" value="Genomic_DNA"/>
</dbReference>
<dbReference type="Proteomes" id="UP001466933">
    <property type="component" value="Unassembled WGS sequence"/>
</dbReference>
<dbReference type="Gene3D" id="2.160.20.10">
    <property type="entry name" value="Single-stranded right-handed beta-helix, Pectin lyase-like"/>
    <property type="match status" value="1"/>
</dbReference>
<dbReference type="InterPro" id="IPR011050">
    <property type="entry name" value="Pectin_lyase_fold/virulence"/>
</dbReference>
<comment type="caution">
    <text evidence="2">The sequence shown here is derived from an EMBL/GenBank/DDBJ whole genome shotgun (WGS) entry which is preliminary data.</text>
</comment>
<dbReference type="GO" id="GO:0016787">
    <property type="term" value="F:hydrolase activity"/>
    <property type="evidence" value="ECO:0007669"/>
    <property type="project" value="UniProtKB-KW"/>
</dbReference>
<evidence type="ECO:0000313" key="2">
    <source>
        <dbReference type="EMBL" id="MEN2472346.1"/>
    </source>
</evidence>
<feature type="domain" description="Rhamnogalacturonase A/B/Epimerase-like pectate lyase" evidence="1">
    <location>
        <begin position="160"/>
        <end position="239"/>
    </location>
</feature>
<reference evidence="2 3" key="1">
    <citation type="submission" date="2024-05" db="EMBL/GenBank/DDBJ databases">
        <title>Burkholderia sp. Nov. a novel bacteria isolated from rhizosphere soil of Camellia sinensis.</title>
        <authorList>
            <person name="Dong Y."/>
        </authorList>
    </citation>
    <scope>NUCLEOTIDE SEQUENCE [LARGE SCALE GENOMIC DNA]</scope>
    <source>
        <strain evidence="2 3">GS2Y</strain>
    </source>
</reference>
<dbReference type="PANTHER" id="PTHR31339:SF9">
    <property type="entry name" value="PLASMIN AND FIBRONECTIN-BINDING PROTEIN A"/>
    <property type="match status" value="1"/>
</dbReference>
<accession>A0ABU9WK39</accession>
<dbReference type="PANTHER" id="PTHR31339">
    <property type="entry name" value="PECTIN LYASE-RELATED"/>
    <property type="match status" value="1"/>
</dbReference>
<sequence>MTTPPSFCLHGSERGGYAVNSTEKYLICDFRGPSGSSLELLDLNGGSMAGDSVVLGDSNPATGINDADLIYSENFIGNVEQKITAKQLATYALGSIAGGMNNNVASLSGQEVIPLSQSGGLLQATLSKIAAWIVSTFQGFQLSGTGAANRSLTAKLSDQISVKDFGAMGNGTNDDTQAIQNAINYLQSLARGGTLYYPAGTYLVTSTLKVTSSYIRQVGDGIGASLIVTVSDFNTMIVGTNPIVPMVGVDILDVGFYHTNQAVRNSTHLITLCPVQSTFRNSFTNGASGHVNYGGQRVLFDGTVAPGNYNPTSNPALNSSQALVLAAASTLSGYTMGPGAVDLPTEVEFRSIYINGPRMQGWRYGVAIFAGEQIAFTGDYYVGQSTINNIHIEQDSNNKLILETVLESGGYIDAAGQASIYLGGPNGNGTQYIGPITINCNVKGQGGDGQRGIVIDGTARSGSFAQAVRNLKINANVSGFALDGILIAGAVNVEVDSHVWGNSIGGIGAGSGLVIGPSVIGCRICGTYGGGTFGDGSGNQTYGVSIDPASRNVSMLGADLRGNQSPTNGVANADISGNRIMYCPGFSGNRPVVVPTMPASATPQINPYGTQCQVLVFGGSVTNISLNGQTMFGAAVNAPVIVGPDDKISITYSSVPSWIWWPQ</sequence>
<protein>
    <submittedName>
        <fullName evidence="2">Glycosyl hydrolase family 28-related protein</fullName>
    </submittedName>
</protein>
<evidence type="ECO:0000259" key="1">
    <source>
        <dbReference type="Pfam" id="PF12708"/>
    </source>
</evidence>
<gene>
    <name evidence="2" type="ORF">VOI36_20790</name>
</gene>
<proteinExistence type="predicted"/>
<name>A0ABU9WK39_9BURK</name>
<dbReference type="RefSeq" id="WP_343493261.1">
    <property type="nucleotide sequence ID" value="NZ_JBCPYA010000008.1"/>
</dbReference>
<evidence type="ECO:0000313" key="3">
    <source>
        <dbReference type="Proteomes" id="UP001466933"/>
    </source>
</evidence>
<dbReference type="SUPFAM" id="SSF51126">
    <property type="entry name" value="Pectin lyase-like"/>
    <property type="match status" value="1"/>
</dbReference>
<dbReference type="InterPro" id="IPR012334">
    <property type="entry name" value="Pectin_lyas_fold"/>
</dbReference>
<keyword evidence="2" id="KW-0378">Hydrolase</keyword>
<organism evidence="2 3">
    <name type="scientific">Burkholderia theae</name>
    <dbReference type="NCBI Taxonomy" id="3143496"/>
    <lineage>
        <taxon>Bacteria</taxon>
        <taxon>Pseudomonadati</taxon>
        <taxon>Pseudomonadota</taxon>
        <taxon>Betaproteobacteria</taxon>
        <taxon>Burkholderiales</taxon>
        <taxon>Burkholderiaceae</taxon>
        <taxon>Burkholderia</taxon>
    </lineage>
</organism>
<keyword evidence="3" id="KW-1185">Reference proteome</keyword>